<evidence type="ECO:0000256" key="6">
    <source>
        <dbReference type="ARBA" id="ARBA00022946"/>
    </source>
</evidence>
<dbReference type="OrthoDB" id="5947505at2759"/>
<dbReference type="Gene3D" id="4.10.95.10">
    <property type="entry name" value="Cytochrome c oxidase, subunit VIa"/>
    <property type="match status" value="1"/>
</dbReference>
<evidence type="ECO:0000256" key="3">
    <source>
        <dbReference type="ARBA" id="ARBA00005553"/>
    </source>
</evidence>
<keyword evidence="5 12" id="KW-0999">Mitochondrion inner membrane</keyword>
<dbReference type="Proteomes" id="UP000799536">
    <property type="component" value="Unassembled WGS sequence"/>
</dbReference>
<organism evidence="13 14">
    <name type="scientific">Delitschia confertaspora ATCC 74209</name>
    <dbReference type="NCBI Taxonomy" id="1513339"/>
    <lineage>
        <taxon>Eukaryota</taxon>
        <taxon>Fungi</taxon>
        <taxon>Dikarya</taxon>
        <taxon>Ascomycota</taxon>
        <taxon>Pezizomycotina</taxon>
        <taxon>Dothideomycetes</taxon>
        <taxon>Pleosporomycetidae</taxon>
        <taxon>Pleosporales</taxon>
        <taxon>Delitschiaceae</taxon>
        <taxon>Delitschia</taxon>
    </lineage>
</organism>
<evidence type="ECO:0000256" key="7">
    <source>
        <dbReference type="ARBA" id="ARBA00022989"/>
    </source>
</evidence>
<dbReference type="GO" id="GO:0005743">
    <property type="term" value="C:mitochondrial inner membrane"/>
    <property type="evidence" value="ECO:0007669"/>
    <property type="project" value="UniProtKB-SubCell"/>
</dbReference>
<dbReference type="InterPro" id="IPR001349">
    <property type="entry name" value="Cyt_c_oxidase_su6a"/>
</dbReference>
<dbReference type="GO" id="GO:0030234">
    <property type="term" value="F:enzyme regulator activity"/>
    <property type="evidence" value="ECO:0007669"/>
    <property type="project" value="TreeGrafter"/>
</dbReference>
<evidence type="ECO:0000256" key="8">
    <source>
        <dbReference type="ARBA" id="ARBA00023002"/>
    </source>
</evidence>
<dbReference type="PANTHER" id="PTHR11504:SF0">
    <property type="entry name" value="CYTOCHROME C OXIDASE SUBUNIT"/>
    <property type="match status" value="1"/>
</dbReference>
<dbReference type="SUPFAM" id="SSF81411">
    <property type="entry name" value="Mitochondrial cytochrome c oxidase subunit VIa"/>
    <property type="match status" value="1"/>
</dbReference>
<dbReference type="InterPro" id="IPR018507">
    <property type="entry name" value="Cyt_c_oxidase_su6a_CS"/>
</dbReference>
<dbReference type="InterPro" id="IPR036418">
    <property type="entry name" value="Cyt_c_oxidase_su6a_sf"/>
</dbReference>
<proteinExistence type="inferred from homology"/>
<keyword evidence="7" id="KW-1133">Transmembrane helix</keyword>
<dbReference type="PROSITE" id="PS01329">
    <property type="entry name" value="COX6A"/>
    <property type="match status" value="1"/>
</dbReference>
<comment type="similarity">
    <text evidence="3 11">Belongs to the cytochrome c oxidase subunit 6A family.</text>
</comment>
<reference evidence="13" key="1">
    <citation type="journal article" date="2020" name="Stud. Mycol.">
        <title>101 Dothideomycetes genomes: a test case for predicting lifestyles and emergence of pathogens.</title>
        <authorList>
            <person name="Haridas S."/>
            <person name="Albert R."/>
            <person name="Binder M."/>
            <person name="Bloem J."/>
            <person name="Labutti K."/>
            <person name="Salamov A."/>
            <person name="Andreopoulos B."/>
            <person name="Baker S."/>
            <person name="Barry K."/>
            <person name="Bills G."/>
            <person name="Bluhm B."/>
            <person name="Cannon C."/>
            <person name="Castanera R."/>
            <person name="Culley D."/>
            <person name="Daum C."/>
            <person name="Ezra D."/>
            <person name="Gonzalez J."/>
            <person name="Henrissat B."/>
            <person name="Kuo A."/>
            <person name="Liang C."/>
            <person name="Lipzen A."/>
            <person name="Lutzoni F."/>
            <person name="Magnuson J."/>
            <person name="Mondo S."/>
            <person name="Nolan M."/>
            <person name="Ohm R."/>
            <person name="Pangilinan J."/>
            <person name="Park H.-J."/>
            <person name="Ramirez L."/>
            <person name="Alfaro M."/>
            <person name="Sun H."/>
            <person name="Tritt A."/>
            <person name="Yoshinaga Y."/>
            <person name="Zwiers L.-H."/>
            <person name="Turgeon B."/>
            <person name="Goodwin S."/>
            <person name="Spatafora J."/>
            <person name="Crous P."/>
            <person name="Grigoriev I."/>
        </authorList>
    </citation>
    <scope>NUCLEOTIDE SEQUENCE</scope>
    <source>
        <strain evidence="13">ATCC 74209</strain>
    </source>
</reference>
<keyword evidence="9 12" id="KW-0496">Mitochondrion</keyword>
<evidence type="ECO:0000313" key="13">
    <source>
        <dbReference type="EMBL" id="KAF2205109.1"/>
    </source>
</evidence>
<evidence type="ECO:0000256" key="10">
    <source>
        <dbReference type="ARBA" id="ARBA00023136"/>
    </source>
</evidence>
<comment type="pathway">
    <text evidence="2">Energy metabolism; oxidative phosphorylation.</text>
</comment>
<evidence type="ECO:0000256" key="12">
    <source>
        <dbReference type="RuleBase" id="RU004397"/>
    </source>
</evidence>
<gene>
    <name evidence="13" type="ORF">GQ43DRAFT_437336</name>
</gene>
<keyword evidence="8" id="KW-0560">Oxidoreductase</keyword>
<dbReference type="GO" id="GO:0016491">
    <property type="term" value="F:oxidoreductase activity"/>
    <property type="evidence" value="ECO:0007669"/>
    <property type="project" value="UniProtKB-KW"/>
</dbReference>
<keyword evidence="10 12" id="KW-0472">Membrane</keyword>
<evidence type="ECO:0000256" key="11">
    <source>
        <dbReference type="RuleBase" id="RU004396"/>
    </source>
</evidence>
<evidence type="ECO:0000313" key="14">
    <source>
        <dbReference type="Proteomes" id="UP000799536"/>
    </source>
</evidence>
<protein>
    <recommendedName>
        <fullName evidence="12">Cytochrome c oxidase subunit</fullName>
    </recommendedName>
    <alternativeName>
        <fullName evidence="12">Cytochrome c oxidase polypeptide VIa</fullName>
    </alternativeName>
</protein>
<dbReference type="PANTHER" id="PTHR11504">
    <property type="entry name" value="CYTOCHROME C OXIDASE POLYPEPTIDE VIA"/>
    <property type="match status" value="1"/>
</dbReference>
<keyword evidence="14" id="KW-1185">Reference proteome</keyword>
<dbReference type="EMBL" id="ML993862">
    <property type="protein sequence ID" value="KAF2205109.1"/>
    <property type="molecule type" value="Genomic_DNA"/>
</dbReference>
<evidence type="ECO:0000256" key="1">
    <source>
        <dbReference type="ARBA" id="ARBA00004434"/>
    </source>
</evidence>
<evidence type="ECO:0000256" key="5">
    <source>
        <dbReference type="ARBA" id="ARBA00022792"/>
    </source>
</evidence>
<evidence type="ECO:0000256" key="9">
    <source>
        <dbReference type="ARBA" id="ARBA00023128"/>
    </source>
</evidence>
<accession>A0A9P4JVD0</accession>
<evidence type="ECO:0000256" key="2">
    <source>
        <dbReference type="ARBA" id="ARBA00004673"/>
    </source>
</evidence>
<dbReference type="GO" id="GO:0006123">
    <property type="term" value="P:mitochondrial electron transport, cytochrome c to oxygen"/>
    <property type="evidence" value="ECO:0007669"/>
    <property type="project" value="TreeGrafter"/>
</dbReference>
<evidence type="ECO:0000256" key="4">
    <source>
        <dbReference type="ARBA" id="ARBA00022692"/>
    </source>
</evidence>
<name>A0A9P4JVD0_9PLEO</name>
<keyword evidence="4" id="KW-0812">Transmembrane</keyword>
<comment type="subcellular location">
    <subcellularLocation>
        <location evidence="1">Mitochondrion inner membrane</location>
        <topology evidence="1">Single-pass membrane protein</topology>
    </subcellularLocation>
</comment>
<comment type="caution">
    <text evidence="13">The sequence shown here is derived from an EMBL/GenBank/DDBJ whole genome shotgun (WGS) entry which is preliminary data.</text>
</comment>
<dbReference type="FunFam" id="4.10.95.10:FF:000001">
    <property type="entry name" value="Cytochrome c oxidase subunit 6A, mitochondrial"/>
    <property type="match status" value="1"/>
</dbReference>
<dbReference type="AlphaFoldDB" id="A0A9P4JVD0"/>
<keyword evidence="6" id="KW-0809">Transit peptide</keyword>
<dbReference type="Pfam" id="PF02046">
    <property type="entry name" value="COX6A"/>
    <property type="match status" value="1"/>
</dbReference>
<sequence>MFGQRVLFRSAQRFGASPVARNAVRRQKYSSEAGKQFTGAEDNEFNRERARIQEHAAESGELWRKLSIYVAIPALIVAAVNAKIRWDAHWEHVAHEPPRSERPEYSYQNIRTKNFWWGDGDKTLFWNDKVNYHKKDEE</sequence>